<dbReference type="EMBL" id="JAJJMB010008334">
    <property type="protein sequence ID" value="KAI3924332.1"/>
    <property type="molecule type" value="Genomic_DNA"/>
</dbReference>
<comment type="caution">
    <text evidence="4">The sequence shown here is derived from an EMBL/GenBank/DDBJ whole genome shotgun (WGS) entry which is preliminary data.</text>
</comment>
<organism evidence="4 5">
    <name type="scientific">Papaver atlanticum</name>
    <dbReference type="NCBI Taxonomy" id="357466"/>
    <lineage>
        <taxon>Eukaryota</taxon>
        <taxon>Viridiplantae</taxon>
        <taxon>Streptophyta</taxon>
        <taxon>Embryophyta</taxon>
        <taxon>Tracheophyta</taxon>
        <taxon>Spermatophyta</taxon>
        <taxon>Magnoliopsida</taxon>
        <taxon>Ranunculales</taxon>
        <taxon>Papaveraceae</taxon>
        <taxon>Papaveroideae</taxon>
        <taxon>Papaver</taxon>
    </lineage>
</organism>
<evidence type="ECO:0008006" key="6">
    <source>
        <dbReference type="Google" id="ProtNLM"/>
    </source>
</evidence>
<comment type="subcellular location">
    <subcellularLocation>
        <location evidence="1">Membrane</location>
    </subcellularLocation>
</comment>
<dbReference type="InterPro" id="IPR044839">
    <property type="entry name" value="NDR1-like"/>
</dbReference>
<dbReference type="AlphaFoldDB" id="A0AAD4SUL8"/>
<evidence type="ECO:0000256" key="1">
    <source>
        <dbReference type="ARBA" id="ARBA00004370"/>
    </source>
</evidence>
<keyword evidence="3" id="KW-1133">Transmembrane helix</keyword>
<accession>A0AAD4SUL8</accession>
<keyword evidence="5" id="KW-1185">Reference proteome</keyword>
<protein>
    <recommendedName>
        <fullName evidence="6">Late embryogenesis abundant protein LEA-2 subgroup domain-containing protein</fullName>
    </recommendedName>
</protein>
<sequence>MGRCAEGAVACSGCCACFLCGLIMMIPSLMLSGYLFWIYFRTFTPSISIEMFEVPALNKTSNGAFNIIDPTITFDLRLKNENLNEGVFYDNVNVTLSYYHANISKFSPIGNKARRVESIQSYGVPWDIAKLEVLNGSTTTFRVDVNTRIKIRHLLALFFSVNTQRTTLDVGVNIPVNDQGIKSVKKGLRMSID</sequence>
<dbReference type="GO" id="GO:0009506">
    <property type="term" value="C:plasmodesma"/>
    <property type="evidence" value="ECO:0007669"/>
    <property type="project" value="TreeGrafter"/>
</dbReference>
<dbReference type="PANTHER" id="PTHR31415:SF52">
    <property type="entry name" value="LATE EMBRYOGENESIS ABUNDANT (LEA) HYDROXYPROLINE-RICH GLYCOPROTEIN FAMILY-RELATED"/>
    <property type="match status" value="1"/>
</dbReference>
<reference evidence="4" key="1">
    <citation type="submission" date="2022-04" db="EMBL/GenBank/DDBJ databases">
        <title>A functionally conserved STORR gene fusion in Papaver species that diverged 16.8 million years ago.</title>
        <authorList>
            <person name="Catania T."/>
        </authorList>
    </citation>
    <scope>NUCLEOTIDE SEQUENCE</scope>
    <source>
        <strain evidence="4">S-188037</strain>
    </source>
</reference>
<dbReference type="PANTHER" id="PTHR31415">
    <property type="entry name" value="OS05G0367900 PROTEIN"/>
    <property type="match status" value="1"/>
</dbReference>
<dbReference type="Proteomes" id="UP001202328">
    <property type="component" value="Unassembled WGS sequence"/>
</dbReference>
<evidence type="ECO:0000313" key="4">
    <source>
        <dbReference type="EMBL" id="KAI3924332.1"/>
    </source>
</evidence>
<feature type="transmembrane region" description="Helical" evidence="3">
    <location>
        <begin position="7"/>
        <end position="40"/>
    </location>
</feature>
<gene>
    <name evidence="4" type="ORF">MKW98_032533</name>
</gene>
<keyword evidence="2 3" id="KW-0472">Membrane</keyword>
<evidence type="ECO:0000256" key="3">
    <source>
        <dbReference type="SAM" id="Phobius"/>
    </source>
</evidence>
<dbReference type="GO" id="GO:0005886">
    <property type="term" value="C:plasma membrane"/>
    <property type="evidence" value="ECO:0007669"/>
    <property type="project" value="TreeGrafter"/>
</dbReference>
<dbReference type="GO" id="GO:0098542">
    <property type="term" value="P:defense response to other organism"/>
    <property type="evidence" value="ECO:0007669"/>
    <property type="project" value="InterPro"/>
</dbReference>
<evidence type="ECO:0000313" key="5">
    <source>
        <dbReference type="Proteomes" id="UP001202328"/>
    </source>
</evidence>
<name>A0AAD4SUL8_9MAGN</name>
<proteinExistence type="predicted"/>
<evidence type="ECO:0000256" key="2">
    <source>
        <dbReference type="ARBA" id="ARBA00023136"/>
    </source>
</evidence>
<keyword evidence="3" id="KW-0812">Transmembrane</keyword>